<dbReference type="InterPro" id="IPR036291">
    <property type="entry name" value="NAD(P)-bd_dom_sf"/>
</dbReference>
<evidence type="ECO:0000313" key="1">
    <source>
        <dbReference type="EMBL" id="CUP77701.1"/>
    </source>
</evidence>
<dbReference type="SUPFAM" id="SSF51735">
    <property type="entry name" value="NAD(P)-binding Rossmann-fold domains"/>
    <property type="match status" value="1"/>
</dbReference>
<dbReference type="EMBL" id="CZAO01000010">
    <property type="protein sequence ID" value="CUP77701.1"/>
    <property type="molecule type" value="Genomic_DNA"/>
</dbReference>
<reference evidence="1 2" key="1">
    <citation type="submission" date="2015-09" db="EMBL/GenBank/DDBJ databases">
        <authorList>
            <consortium name="Pathogen Informatics"/>
        </authorList>
    </citation>
    <scope>NUCLEOTIDE SEQUENCE [LARGE SCALE GENOMIC DNA]</scope>
    <source>
        <strain evidence="1 2">2789STDY5834898</strain>
    </source>
</reference>
<organism evidence="1 2">
    <name type="scientific">Bacteroides uniformis</name>
    <dbReference type="NCBI Taxonomy" id="820"/>
    <lineage>
        <taxon>Bacteria</taxon>
        <taxon>Pseudomonadati</taxon>
        <taxon>Bacteroidota</taxon>
        <taxon>Bacteroidia</taxon>
        <taxon>Bacteroidales</taxon>
        <taxon>Bacteroidaceae</taxon>
        <taxon>Bacteroides</taxon>
    </lineage>
</organism>
<accession>A0A174R0M0</accession>
<gene>
    <name evidence="1" type="ORF">ERS852510_02325</name>
</gene>
<evidence type="ECO:0000313" key="2">
    <source>
        <dbReference type="Proteomes" id="UP000095766"/>
    </source>
</evidence>
<dbReference type="Proteomes" id="UP000095766">
    <property type="component" value="Unassembled WGS sequence"/>
</dbReference>
<name>A0A174R0M0_BACUN</name>
<dbReference type="AlphaFoldDB" id="A0A174R0M0"/>
<sequence>MSMKTAIVISGTSGMGLGTAKTLQSKDYQVAILFCAGVAYLCRME</sequence>
<proteinExistence type="predicted"/>
<protein>
    <submittedName>
        <fullName evidence="1">Uncharacterized protein</fullName>
    </submittedName>
</protein>